<feature type="domain" description="Glycosyltransferase 2-like" evidence="1">
    <location>
        <begin position="4"/>
        <end position="110"/>
    </location>
</feature>
<dbReference type="PANTHER" id="PTHR22916:SF3">
    <property type="entry name" value="UDP-GLCNAC:BETAGAL BETA-1,3-N-ACETYLGLUCOSAMINYLTRANSFERASE-LIKE PROTEIN 1"/>
    <property type="match status" value="1"/>
</dbReference>
<sequence length="309" mass="35495">MIGILMATYNGESFVSAQIDSLLRQTEQDFVLCIRDDCSTDKTFTILERYAGQYPEKIKVNRSACNSGSARLNFLSLLQEHDDDYLMFCDQDDVWLPDKIERTLSAMRQAEQMYGEDTPLLVHTDLSVVDEDLVVTHPSFREMSRLDYRRTALRQLLVENTVTGCTLMINRALRNRIVPVPEECAMHDWWLALAASAFGRIVALEDEQTVLYRQHAANEVGAKDASSASYVLKRLFRVRDTQNGLQATYRQAEAFLSAYESQLSEAQAALLREYTRIPEHSKLCRLWRLCKLKTWKHGVIRVLGQILFI</sequence>
<dbReference type="InterPro" id="IPR029044">
    <property type="entry name" value="Nucleotide-diphossugar_trans"/>
</dbReference>
<comment type="caution">
    <text evidence="2">The sequence shown here is derived from an EMBL/GenBank/DDBJ whole genome shotgun (WGS) entry which is preliminary data.</text>
</comment>
<dbReference type="Gene3D" id="3.90.550.10">
    <property type="entry name" value="Spore Coat Polysaccharide Biosynthesis Protein SpsA, Chain A"/>
    <property type="match status" value="1"/>
</dbReference>
<dbReference type="PANTHER" id="PTHR22916">
    <property type="entry name" value="GLYCOSYLTRANSFERASE"/>
    <property type="match status" value="1"/>
</dbReference>
<dbReference type="SUPFAM" id="SSF53448">
    <property type="entry name" value="Nucleotide-diphospho-sugar transferases"/>
    <property type="match status" value="1"/>
</dbReference>
<evidence type="ECO:0000313" key="2">
    <source>
        <dbReference type="EMBL" id="MPM08913.1"/>
    </source>
</evidence>
<evidence type="ECO:0000259" key="1">
    <source>
        <dbReference type="Pfam" id="PF00535"/>
    </source>
</evidence>
<accession>A0A644X3N6</accession>
<reference evidence="2" key="1">
    <citation type="submission" date="2019-08" db="EMBL/GenBank/DDBJ databases">
        <authorList>
            <person name="Kucharzyk K."/>
            <person name="Murdoch R.W."/>
            <person name="Higgins S."/>
            <person name="Loffler F."/>
        </authorList>
    </citation>
    <scope>NUCLEOTIDE SEQUENCE</scope>
</reference>
<dbReference type="Pfam" id="PF00535">
    <property type="entry name" value="Glycos_transf_2"/>
    <property type="match status" value="1"/>
</dbReference>
<dbReference type="CDD" id="cd04196">
    <property type="entry name" value="GT_2_like_d"/>
    <property type="match status" value="1"/>
</dbReference>
<dbReference type="GO" id="GO:0016758">
    <property type="term" value="F:hexosyltransferase activity"/>
    <property type="evidence" value="ECO:0007669"/>
    <property type="project" value="UniProtKB-ARBA"/>
</dbReference>
<gene>
    <name evidence="2" type="ORF">SDC9_55229</name>
</gene>
<dbReference type="InterPro" id="IPR001173">
    <property type="entry name" value="Glyco_trans_2-like"/>
</dbReference>
<organism evidence="2">
    <name type="scientific">bioreactor metagenome</name>
    <dbReference type="NCBI Taxonomy" id="1076179"/>
    <lineage>
        <taxon>unclassified sequences</taxon>
        <taxon>metagenomes</taxon>
        <taxon>ecological metagenomes</taxon>
    </lineage>
</organism>
<name>A0A644X3N6_9ZZZZ</name>
<proteinExistence type="predicted"/>
<dbReference type="AlphaFoldDB" id="A0A644X3N6"/>
<dbReference type="EMBL" id="VSSQ01001506">
    <property type="protein sequence ID" value="MPM08913.1"/>
    <property type="molecule type" value="Genomic_DNA"/>
</dbReference>
<protein>
    <recommendedName>
        <fullName evidence="1">Glycosyltransferase 2-like domain-containing protein</fullName>
    </recommendedName>
</protein>